<dbReference type="KEGG" id="pvac:HC248_03410"/>
<sequence length="162" mass="18102">MSLVTANKLINEFGLSLGMDGLCLDDDASCQLLFDRQLLVSIVCAFDYFYFNCPVAMPELVRRLPSTMLLDILQENFMAGSDATLAVGPDQRAYLQMRLPLVVTNLNSLQAAVEHLLNRGEYWSERLMAVPPKYTPSEQPQASSSQREASVDGRNFGLKHRV</sequence>
<organism evidence="2 3">
    <name type="scientific">Polaromonas vacuolata</name>
    <dbReference type="NCBI Taxonomy" id="37448"/>
    <lineage>
        <taxon>Bacteria</taxon>
        <taxon>Pseudomonadati</taxon>
        <taxon>Pseudomonadota</taxon>
        <taxon>Betaproteobacteria</taxon>
        <taxon>Burkholderiales</taxon>
        <taxon>Comamonadaceae</taxon>
        <taxon>Polaromonas</taxon>
    </lineage>
</organism>
<evidence type="ECO:0008006" key="4">
    <source>
        <dbReference type="Google" id="ProtNLM"/>
    </source>
</evidence>
<dbReference type="Gene3D" id="3.30.1460.10">
    <property type="match status" value="1"/>
</dbReference>
<dbReference type="InterPro" id="IPR010261">
    <property type="entry name" value="Tir_chaperone"/>
</dbReference>
<dbReference type="EMBL" id="CP051461">
    <property type="protein sequence ID" value="QJC58073.1"/>
    <property type="molecule type" value="Genomic_DNA"/>
</dbReference>
<dbReference type="SUPFAM" id="SSF69635">
    <property type="entry name" value="Type III secretory system chaperone-like"/>
    <property type="match status" value="1"/>
</dbReference>
<gene>
    <name evidence="2" type="ORF">HC248_03410</name>
</gene>
<dbReference type="Pfam" id="PF05932">
    <property type="entry name" value="CesT"/>
    <property type="match status" value="1"/>
</dbReference>
<protein>
    <recommendedName>
        <fullName evidence="4">Tir chaperone protein (CesT)</fullName>
    </recommendedName>
</protein>
<accession>A0A6H2HE45</accession>
<dbReference type="Proteomes" id="UP000502041">
    <property type="component" value="Chromosome"/>
</dbReference>
<feature type="compositionally biased region" description="Polar residues" evidence="1">
    <location>
        <begin position="136"/>
        <end position="148"/>
    </location>
</feature>
<evidence type="ECO:0000313" key="2">
    <source>
        <dbReference type="EMBL" id="QJC58073.1"/>
    </source>
</evidence>
<name>A0A6H2HE45_9BURK</name>
<evidence type="ECO:0000256" key="1">
    <source>
        <dbReference type="SAM" id="MobiDB-lite"/>
    </source>
</evidence>
<keyword evidence="3" id="KW-1185">Reference proteome</keyword>
<dbReference type="GO" id="GO:0030254">
    <property type="term" value="P:protein secretion by the type III secretion system"/>
    <property type="evidence" value="ECO:0007669"/>
    <property type="project" value="InterPro"/>
</dbReference>
<evidence type="ECO:0000313" key="3">
    <source>
        <dbReference type="Proteomes" id="UP000502041"/>
    </source>
</evidence>
<dbReference type="CDD" id="cd16364">
    <property type="entry name" value="T3SC_I-like"/>
    <property type="match status" value="1"/>
</dbReference>
<proteinExistence type="predicted"/>
<feature type="region of interest" description="Disordered" evidence="1">
    <location>
        <begin position="134"/>
        <end position="162"/>
    </location>
</feature>
<dbReference type="AlphaFoldDB" id="A0A6H2HE45"/>
<reference evidence="2 3" key="1">
    <citation type="submission" date="2020-04" db="EMBL/GenBank/DDBJ databases">
        <title>Complete genome of a Psychrophilic, Marine, Gas Vacuolate Bacterium Polaromonas vacuolata KCTC 22033T.</title>
        <authorList>
            <person name="Hwang K."/>
            <person name="Kim K.M."/>
        </authorList>
    </citation>
    <scope>NUCLEOTIDE SEQUENCE [LARGE SCALE GENOMIC DNA]</scope>
    <source>
        <strain evidence="2 3">KCTC 22033</strain>
    </source>
</reference>
<dbReference type="RefSeq" id="WP_168923482.1">
    <property type="nucleotide sequence ID" value="NZ_CP051461.1"/>
</dbReference>